<dbReference type="InterPro" id="IPR043128">
    <property type="entry name" value="Rev_trsase/Diguanyl_cyclase"/>
</dbReference>
<evidence type="ECO:0000256" key="1">
    <source>
        <dbReference type="SAM" id="MobiDB-lite"/>
    </source>
</evidence>
<dbReference type="PANTHER" id="PTHR33064">
    <property type="entry name" value="POL PROTEIN"/>
    <property type="match status" value="1"/>
</dbReference>
<proteinExistence type="predicted"/>
<dbReference type="Proteomes" id="UP001162060">
    <property type="component" value="Unassembled WGS sequence"/>
</dbReference>
<dbReference type="InterPro" id="IPR051320">
    <property type="entry name" value="Viral_Replic_Matur_Polypro"/>
</dbReference>
<dbReference type="EMBL" id="CAKLBY020000097">
    <property type="protein sequence ID" value="CAK7926092.1"/>
    <property type="molecule type" value="Genomic_DNA"/>
</dbReference>
<dbReference type="PANTHER" id="PTHR33064:SF37">
    <property type="entry name" value="RIBONUCLEASE H"/>
    <property type="match status" value="1"/>
</dbReference>
<accession>A0AAV1TY06</accession>
<protein>
    <recommendedName>
        <fullName evidence="2">Reverse transcriptase domain-containing protein</fullName>
    </recommendedName>
</protein>
<organism evidence="3 4">
    <name type="scientific">Peronospora matthiolae</name>
    <dbReference type="NCBI Taxonomy" id="2874970"/>
    <lineage>
        <taxon>Eukaryota</taxon>
        <taxon>Sar</taxon>
        <taxon>Stramenopiles</taxon>
        <taxon>Oomycota</taxon>
        <taxon>Peronosporomycetes</taxon>
        <taxon>Peronosporales</taxon>
        <taxon>Peronosporaceae</taxon>
        <taxon>Peronospora</taxon>
    </lineage>
</organism>
<dbReference type="Gene3D" id="3.10.10.10">
    <property type="entry name" value="HIV Type 1 Reverse Transcriptase, subunit A, domain 1"/>
    <property type="match status" value="1"/>
</dbReference>
<dbReference type="SUPFAM" id="SSF56672">
    <property type="entry name" value="DNA/RNA polymerases"/>
    <property type="match status" value="1"/>
</dbReference>
<dbReference type="Pfam" id="PF00078">
    <property type="entry name" value="RVT_1"/>
    <property type="match status" value="1"/>
</dbReference>
<name>A0AAV1TY06_9STRA</name>
<sequence length="107" mass="12437">MPLINDLLQELDKALWYCSLDVASGFWVVEMTERARINSAFMTPSGLYEWLRMPFRLKKAPQIYQRMVDNALYGYLTIGEQRRSSGREVSQPVDVFTLGEPDPHRKP</sequence>
<feature type="region of interest" description="Disordered" evidence="1">
    <location>
        <begin position="82"/>
        <end position="107"/>
    </location>
</feature>
<dbReference type="Gene3D" id="3.30.70.270">
    <property type="match status" value="1"/>
</dbReference>
<reference evidence="3" key="1">
    <citation type="submission" date="2024-01" db="EMBL/GenBank/DDBJ databases">
        <authorList>
            <person name="Webb A."/>
        </authorList>
    </citation>
    <scope>NUCLEOTIDE SEQUENCE</scope>
    <source>
        <strain evidence="3">Pm1</strain>
    </source>
</reference>
<evidence type="ECO:0000259" key="2">
    <source>
        <dbReference type="Pfam" id="PF00078"/>
    </source>
</evidence>
<dbReference type="InterPro" id="IPR043502">
    <property type="entry name" value="DNA/RNA_pol_sf"/>
</dbReference>
<comment type="caution">
    <text evidence="3">The sequence shown here is derived from an EMBL/GenBank/DDBJ whole genome shotgun (WGS) entry which is preliminary data.</text>
</comment>
<evidence type="ECO:0000313" key="4">
    <source>
        <dbReference type="Proteomes" id="UP001162060"/>
    </source>
</evidence>
<dbReference type="InterPro" id="IPR000477">
    <property type="entry name" value="RT_dom"/>
</dbReference>
<dbReference type="AlphaFoldDB" id="A0AAV1TY06"/>
<gene>
    <name evidence="3" type="ORF">PM001_LOCUS11242</name>
</gene>
<feature type="domain" description="Reverse transcriptase" evidence="2">
    <location>
        <begin position="7"/>
        <end position="73"/>
    </location>
</feature>
<evidence type="ECO:0000313" key="3">
    <source>
        <dbReference type="EMBL" id="CAK7926092.1"/>
    </source>
</evidence>